<keyword evidence="1" id="KW-1185">Reference proteome</keyword>
<dbReference type="Proteomes" id="UP000887565">
    <property type="component" value="Unplaced"/>
</dbReference>
<evidence type="ECO:0000313" key="1">
    <source>
        <dbReference type="Proteomes" id="UP000887565"/>
    </source>
</evidence>
<proteinExistence type="predicted"/>
<accession>A0A915JK34</accession>
<sequence length="68" mass="7499">MPTTASVHMLTAEELLDHPIHVKVEPADEELLDTLIFDLNIAKLPPSTNVSALPSIRLQGLLRKSPIF</sequence>
<evidence type="ECO:0000313" key="2">
    <source>
        <dbReference type="WBParaSite" id="nRc.2.0.1.t26411-RA"/>
    </source>
</evidence>
<dbReference type="AlphaFoldDB" id="A0A915JK34"/>
<name>A0A915JK34_ROMCU</name>
<organism evidence="1 2">
    <name type="scientific">Romanomermis culicivorax</name>
    <name type="common">Nematode worm</name>
    <dbReference type="NCBI Taxonomy" id="13658"/>
    <lineage>
        <taxon>Eukaryota</taxon>
        <taxon>Metazoa</taxon>
        <taxon>Ecdysozoa</taxon>
        <taxon>Nematoda</taxon>
        <taxon>Enoplea</taxon>
        <taxon>Dorylaimia</taxon>
        <taxon>Mermithida</taxon>
        <taxon>Mermithoidea</taxon>
        <taxon>Mermithidae</taxon>
        <taxon>Romanomermis</taxon>
    </lineage>
</organism>
<reference evidence="2" key="1">
    <citation type="submission" date="2022-11" db="UniProtKB">
        <authorList>
            <consortium name="WormBaseParasite"/>
        </authorList>
    </citation>
    <scope>IDENTIFICATION</scope>
</reference>
<dbReference type="WBParaSite" id="nRc.2.0.1.t26411-RA">
    <property type="protein sequence ID" value="nRc.2.0.1.t26411-RA"/>
    <property type="gene ID" value="nRc.2.0.1.g26411"/>
</dbReference>
<protein>
    <submittedName>
        <fullName evidence="2">Uncharacterized protein</fullName>
    </submittedName>
</protein>